<evidence type="ECO:0000256" key="1">
    <source>
        <dbReference type="ARBA" id="ARBA00022679"/>
    </source>
</evidence>
<dbReference type="AlphaFoldDB" id="A0A7H8N551"/>
<dbReference type="PROSITE" id="PS51186">
    <property type="entry name" value="GNAT"/>
    <property type="match status" value="1"/>
</dbReference>
<dbReference type="PANTHER" id="PTHR43877">
    <property type="entry name" value="AMINOALKYLPHOSPHONATE N-ACETYLTRANSFERASE-RELATED-RELATED"/>
    <property type="match status" value="1"/>
</dbReference>
<dbReference type="Gene3D" id="3.40.630.30">
    <property type="match status" value="1"/>
</dbReference>
<dbReference type="SUPFAM" id="SSF55729">
    <property type="entry name" value="Acyl-CoA N-acyltransferases (Nat)"/>
    <property type="match status" value="1"/>
</dbReference>
<dbReference type="InterPro" id="IPR016181">
    <property type="entry name" value="Acyl_CoA_acyltransferase"/>
</dbReference>
<organism evidence="5 6">
    <name type="scientific">Streptomyces buecherae</name>
    <dbReference type="NCBI Taxonomy" id="2763006"/>
    <lineage>
        <taxon>Bacteria</taxon>
        <taxon>Bacillati</taxon>
        <taxon>Actinomycetota</taxon>
        <taxon>Actinomycetes</taxon>
        <taxon>Kitasatosporales</taxon>
        <taxon>Streptomycetaceae</taxon>
        <taxon>Streptomyces</taxon>
    </lineage>
</organism>
<dbReference type="Proteomes" id="UP000509303">
    <property type="component" value="Chromosome"/>
</dbReference>
<evidence type="ECO:0000313" key="5">
    <source>
        <dbReference type="EMBL" id="QKW49501.1"/>
    </source>
</evidence>
<keyword evidence="6" id="KW-1185">Reference proteome</keyword>
<dbReference type="Pfam" id="PF00583">
    <property type="entry name" value="Acetyltransf_1"/>
    <property type="match status" value="1"/>
</dbReference>
<keyword evidence="2" id="KW-0012">Acyltransferase</keyword>
<proteinExistence type="predicted"/>
<evidence type="ECO:0000256" key="3">
    <source>
        <dbReference type="SAM" id="MobiDB-lite"/>
    </source>
</evidence>
<keyword evidence="1 5" id="KW-0808">Transferase</keyword>
<feature type="domain" description="N-acetyltransferase" evidence="4">
    <location>
        <begin position="50"/>
        <end position="209"/>
    </location>
</feature>
<feature type="region of interest" description="Disordered" evidence="3">
    <location>
        <begin position="1"/>
        <end position="30"/>
    </location>
</feature>
<name>A0A7H8N551_9ACTN</name>
<dbReference type="InterPro" id="IPR000182">
    <property type="entry name" value="GNAT_dom"/>
</dbReference>
<dbReference type="EMBL" id="CP054929">
    <property type="protein sequence ID" value="QKW49501.1"/>
    <property type="molecule type" value="Genomic_DNA"/>
</dbReference>
<evidence type="ECO:0000259" key="4">
    <source>
        <dbReference type="PROSITE" id="PS51186"/>
    </source>
</evidence>
<accession>A0A7H8N551</accession>
<evidence type="ECO:0000313" key="6">
    <source>
        <dbReference type="Proteomes" id="UP000509303"/>
    </source>
</evidence>
<gene>
    <name evidence="5" type="ORF">HUT08_07985</name>
</gene>
<dbReference type="GO" id="GO:0016747">
    <property type="term" value="F:acyltransferase activity, transferring groups other than amino-acyl groups"/>
    <property type="evidence" value="ECO:0007669"/>
    <property type="project" value="InterPro"/>
</dbReference>
<reference evidence="5 6" key="1">
    <citation type="submission" date="2020-06" db="EMBL/GenBank/DDBJ databases">
        <title>Genome mining for natural products.</title>
        <authorList>
            <person name="Zhang B."/>
            <person name="Shi J."/>
            <person name="Ge H."/>
        </authorList>
    </citation>
    <scope>NUCLEOTIDE SEQUENCE [LARGE SCALE GENOMIC DNA]</scope>
    <source>
        <strain evidence="5 6">NA00687</strain>
    </source>
</reference>
<dbReference type="InterPro" id="IPR050832">
    <property type="entry name" value="Bact_Acetyltransf"/>
</dbReference>
<feature type="compositionally biased region" description="Low complexity" evidence="3">
    <location>
        <begin position="13"/>
        <end position="30"/>
    </location>
</feature>
<protein>
    <submittedName>
        <fullName evidence="5">GNAT family N-acetyltransferase</fullName>
    </submittedName>
</protein>
<dbReference type="RefSeq" id="WP_176161235.1">
    <property type="nucleotide sequence ID" value="NZ_CP054929.1"/>
</dbReference>
<sequence>MCEPAPAARPADPSVSARAEPAAPAESAAPAGAVSAEPVASAGPAPVGGVVVRPARWADGEALAAIDRRVWSPVHSPAPAPSTNPARPFFDEQGPPAQYLVVEVDGRVAGYIRLCPPTPLASNAHVRQILGLAIDDAARGRGAARALLRAACAQARAEGATRITLRVLGHNDAARKLYASEGFAVEGVLPGEFQLAGAYVDDVLMGRAL</sequence>
<evidence type="ECO:0000256" key="2">
    <source>
        <dbReference type="ARBA" id="ARBA00023315"/>
    </source>
</evidence>